<comment type="caution">
    <text evidence="2">The sequence shown here is derived from an EMBL/GenBank/DDBJ whole genome shotgun (WGS) entry which is preliminary data.</text>
</comment>
<feature type="region of interest" description="Disordered" evidence="1">
    <location>
        <begin position="114"/>
        <end position="148"/>
    </location>
</feature>
<dbReference type="AlphaFoldDB" id="A0ABD1UDP7"/>
<dbReference type="EMBL" id="JBFOLJ010000007">
    <property type="protein sequence ID" value="KAL2522863.1"/>
    <property type="molecule type" value="Genomic_DNA"/>
</dbReference>
<feature type="compositionally biased region" description="Basic and acidic residues" evidence="1">
    <location>
        <begin position="115"/>
        <end position="125"/>
    </location>
</feature>
<dbReference type="Proteomes" id="UP001604277">
    <property type="component" value="Unassembled WGS sequence"/>
</dbReference>
<sequence>MSNIEKSCQKKPTISMKGFVEYKNYVRFLERKVCKDGMVHNIFEINGMDFLTSTVCKNRLLDAVEVGTIQEADSLLMDVWRILKYELNPFLGEVQSANKMQTYSHFLLQSSIEGEMSKRGKKRDEDEALSEGDELPKKSSKPLISRCG</sequence>
<reference evidence="3" key="1">
    <citation type="submission" date="2024-07" db="EMBL/GenBank/DDBJ databases">
        <title>Two chromosome-level genome assemblies of Korean endemic species Abeliophyllum distichum and Forsythia ovata (Oleaceae).</title>
        <authorList>
            <person name="Jang H."/>
        </authorList>
    </citation>
    <scope>NUCLEOTIDE SEQUENCE [LARGE SCALE GENOMIC DNA]</scope>
</reference>
<proteinExistence type="predicted"/>
<evidence type="ECO:0000313" key="2">
    <source>
        <dbReference type="EMBL" id="KAL2522863.1"/>
    </source>
</evidence>
<organism evidence="2 3">
    <name type="scientific">Forsythia ovata</name>
    <dbReference type="NCBI Taxonomy" id="205694"/>
    <lineage>
        <taxon>Eukaryota</taxon>
        <taxon>Viridiplantae</taxon>
        <taxon>Streptophyta</taxon>
        <taxon>Embryophyta</taxon>
        <taxon>Tracheophyta</taxon>
        <taxon>Spermatophyta</taxon>
        <taxon>Magnoliopsida</taxon>
        <taxon>eudicotyledons</taxon>
        <taxon>Gunneridae</taxon>
        <taxon>Pentapetalae</taxon>
        <taxon>asterids</taxon>
        <taxon>lamiids</taxon>
        <taxon>Lamiales</taxon>
        <taxon>Oleaceae</taxon>
        <taxon>Forsythieae</taxon>
        <taxon>Forsythia</taxon>
    </lineage>
</organism>
<gene>
    <name evidence="2" type="ORF">Fot_26786</name>
</gene>
<evidence type="ECO:0000256" key="1">
    <source>
        <dbReference type="SAM" id="MobiDB-lite"/>
    </source>
</evidence>
<keyword evidence="3" id="KW-1185">Reference proteome</keyword>
<evidence type="ECO:0000313" key="3">
    <source>
        <dbReference type="Proteomes" id="UP001604277"/>
    </source>
</evidence>
<accession>A0ABD1UDP7</accession>
<protein>
    <submittedName>
        <fullName evidence="2">Uncharacterized protein</fullName>
    </submittedName>
</protein>
<name>A0ABD1UDP7_9LAMI</name>